<keyword evidence="6 8" id="KW-0326">Glycosidase</keyword>
<dbReference type="GO" id="GO:0071555">
    <property type="term" value="P:cell wall organization"/>
    <property type="evidence" value="ECO:0007669"/>
    <property type="project" value="UniProtKB-KW"/>
</dbReference>
<dbReference type="InterPro" id="IPR000743">
    <property type="entry name" value="Glyco_hydro_28"/>
</dbReference>
<evidence type="ECO:0000256" key="6">
    <source>
        <dbReference type="ARBA" id="ARBA00023295"/>
    </source>
</evidence>
<dbReference type="GO" id="GO:0005975">
    <property type="term" value="P:carbohydrate metabolic process"/>
    <property type="evidence" value="ECO:0007669"/>
    <property type="project" value="InterPro"/>
</dbReference>
<reference evidence="9" key="1">
    <citation type="submission" date="2023-05" db="EMBL/GenBank/DDBJ databases">
        <title>Genome and transcriptome analyses reveal genes involved in the formation of fine ridges on petal epidermal cells in Hibiscus trionum.</title>
        <authorList>
            <person name="Koshimizu S."/>
            <person name="Masuda S."/>
            <person name="Ishii T."/>
            <person name="Shirasu K."/>
            <person name="Hoshino A."/>
            <person name="Arita M."/>
        </authorList>
    </citation>
    <scope>NUCLEOTIDE SEQUENCE</scope>
    <source>
        <strain evidence="9">Hamamatsu line</strain>
    </source>
</reference>
<evidence type="ECO:0000256" key="5">
    <source>
        <dbReference type="ARBA" id="ARBA00022801"/>
    </source>
</evidence>
<proteinExistence type="inferred from homology"/>
<evidence type="ECO:0000313" key="9">
    <source>
        <dbReference type="EMBL" id="GMJ04650.1"/>
    </source>
</evidence>
<evidence type="ECO:0000256" key="2">
    <source>
        <dbReference type="ARBA" id="ARBA00008834"/>
    </source>
</evidence>
<comment type="caution">
    <text evidence="9">The sequence shown here is derived from an EMBL/GenBank/DDBJ whole genome shotgun (WGS) entry which is preliminary data.</text>
</comment>
<keyword evidence="4" id="KW-0964">Secreted</keyword>
<dbReference type="InterPro" id="IPR012334">
    <property type="entry name" value="Pectin_lyas_fold"/>
</dbReference>
<keyword evidence="3" id="KW-0134">Cell wall</keyword>
<dbReference type="InterPro" id="IPR011050">
    <property type="entry name" value="Pectin_lyase_fold/virulence"/>
</dbReference>
<keyword evidence="10" id="KW-1185">Reference proteome</keyword>
<protein>
    <recommendedName>
        <fullName evidence="11">Polygalacturonase</fullName>
    </recommendedName>
</protein>
<accession>A0A9W7IZA9</accession>
<dbReference type="PANTHER" id="PTHR31375">
    <property type="match status" value="1"/>
</dbReference>
<dbReference type="Gene3D" id="2.160.20.10">
    <property type="entry name" value="Single-stranded right-handed beta-helix, Pectin lyase-like"/>
    <property type="match status" value="1"/>
</dbReference>
<evidence type="ECO:0000256" key="7">
    <source>
        <dbReference type="ARBA" id="ARBA00023316"/>
    </source>
</evidence>
<evidence type="ECO:0000256" key="1">
    <source>
        <dbReference type="ARBA" id="ARBA00004191"/>
    </source>
</evidence>
<organism evidence="9 10">
    <name type="scientific">Hibiscus trionum</name>
    <name type="common">Flower of an hour</name>
    <dbReference type="NCBI Taxonomy" id="183268"/>
    <lineage>
        <taxon>Eukaryota</taxon>
        <taxon>Viridiplantae</taxon>
        <taxon>Streptophyta</taxon>
        <taxon>Embryophyta</taxon>
        <taxon>Tracheophyta</taxon>
        <taxon>Spermatophyta</taxon>
        <taxon>Magnoliopsida</taxon>
        <taxon>eudicotyledons</taxon>
        <taxon>Gunneridae</taxon>
        <taxon>Pentapetalae</taxon>
        <taxon>rosids</taxon>
        <taxon>malvids</taxon>
        <taxon>Malvales</taxon>
        <taxon>Malvaceae</taxon>
        <taxon>Malvoideae</taxon>
        <taxon>Hibiscus</taxon>
    </lineage>
</organism>
<evidence type="ECO:0000256" key="8">
    <source>
        <dbReference type="RuleBase" id="RU361169"/>
    </source>
</evidence>
<name>A0A9W7IZA9_HIBTR</name>
<evidence type="ECO:0000313" key="10">
    <source>
        <dbReference type="Proteomes" id="UP001165190"/>
    </source>
</evidence>
<dbReference type="Proteomes" id="UP001165190">
    <property type="component" value="Unassembled WGS sequence"/>
</dbReference>
<dbReference type="EMBL" id="BSYR01000040">
    <property type="protein sequence ID" value="GMJ04650.1"/>
    <property type="molecule type" value="Genomic_DNA"/>
</dbReference>
<comment type="subcellular location">
    <subcellularLocation>
        <location evidence="1">Secreted</location>
        <location evidence="1">Cell wall</location>
    </subcellularLocation>
</comment>
<dbReference type="AlphaFoldDB" id="A0A9W7IZA9"/>
<sequence>MIKNSSSLVSVISLSSGSVLVQIDGRIIAPSKPGAWQCRPNCDHWISFRKCDGLLIKGSGSINGQGSNWWRLSCKNKNKACPNRKPTGFVIADSNNVEMNGITFEDSPKMHIAFFTSQKEETCYLKLHLQEPKSDISVEDDHL</sequence>
<dbReference type="OrthoDB" id="187139at2759"/>
<dbReference type="GO" id="GO:0004650">
    <property type="term" value="F:polygalacturonase activity"/>
    <property type="evidence" value="ECO:0007669"/>
    <property type="project" value="InterPro"/>
</dbReference>
<keyword evidence="5 8" id="KW-0378">Hydrolase</keyword>
<evidence type="ECO:0008006" key="11">
    <source>
        <dbReference type="Google" id="ProtNLM"/>
    </source>
</evidence>
<dbReference type="Pfam" id="PF00295">
    <property type="entry name" value="Glyco_hydro_28"/>
    <property type="match status" value="1"/>
</dbReference>
<evidence type="ECO:0000256" key="3">
    <source>
        <dbReference type="ARBA" id="ARBA00022512"/>
    </source>
</evidence>
<comment type="similarity">
    <text evidence="2 8">Belongs to the glycosyl hydrolase 28 family.</text>
</comment>
<gene>
    <name evidence="9" type="ORF">HRI_004134200</name>
</gene>
<evidence type="ECO:0000256" key="4">
    <source>
        <dbReference type="ARBA" id="ARBA00022525"/>
    </source>
</evidence>
<dbReference type="SUPFAM" id="SSF51126">
    <property type="entry name" value="Pectin lyase-like"/>
    <property type="match status" value="1"/>
</dbReference>
<keyword evidence="7" id="KW-0961">Cell wall biogenesis/degradation</keyword>